<dbReference type="Pfam" id="PF00069">
    <property type="entry name" value="Pkinase"/>
    <property type="match status" value="1"/>
</dbReference>
<feature type="region of interest" description="Disordered" evidence="6">
    <location>
        <begin position="344"/>
        <end position="381"/>
    </location>
</feature>
<dbReference type="EC" id="2.7.11.1" evidence="8"/>
<comment type="caution">
    <text evidence="8">The sequence shown here is derived from an EMBL/GenBank/DDBJ whole genome shotgun (WGS) entry which is preliminary data.</text>
</comment>
<dbReference type="PROSITE" id="PS50011">
    <property type="entry name" value="PROTEIN_KINASE_DOM"/>
    <property type="match status" value="1"/>
</dbReference>
<dbReference type="GO" id="GO:0005524">
    <property type="term" value="F:ATP binding"/>
    <property type="evidence" value="ECO:0007669"/>
    <property type="project" value="UniProtKB-UniRule"/>
</dbReference>
<keyword evidence="2 5" id="KW-0547">Nucleotide-binding</keyword>
<dbReference type="Gene3D" id="3.30.200.20">
    <property type="entry name" value="Phosphorylase Kinase, domain 1"/>
    <property type="match status" value="1"/>
</dbReference>
<reference evidence="8 9" key="1">
    <citation type="submission" date="2019-02" db="EMBL/GenBank/DDBJ databases">
        <title>Deep-cultivation of Planctomycetes and their phenomic and genomic characterization uncovers novel biology.</title>
        <authorList>
            <person name="Wiegand S."/>
            <person name="Jogler M."/>
            <person name="Boedeker C."/>
            <person name="Pinto D."/>
            <person name="Vollmers J."/>
            <person name="Rivas-Marin E."/>
            <person name="Kohn T."/>
            <person name="Peeters S.H."/>
            <person name="Heuer A."/>
            <person name="Rast P."/>
            <person name="Oberbeckmann S."/>
            <person name="Bunk B."/>
            <person name="Jeske O."/>
            <person name="Meyerdierks A."/>
            <person name="Storesund J.E."/>
            <person name="Kallscheuer N."/>
            <person name="Luecker S."/>
            <person name="Lage O.M."/>
            <person name="Pohl T."/>
            <person name="Merkel B.J."/>
            <person name="Hornburger P."/>
            <person name="Mueller R.-W."/>
            <person name="Bruemmer F."/>
            <person name="Labrenz M."/>
            <person name="Spormann A.M."/>
            <person name="Op Den Camp H."/>
            <person name="Overmann J."/>
            <person name="Amann R."/>
            <person name="Jetten M.S.M."/>
            <person name="Mascher T."/>
            <person name="Medema M.H."/>
            <person name="Devos D.P."/>
            <person name="Kaster A.-K."/>
            <person name="Ovreas L."/>
            <person name="Rohde M."/>
            <person name="Galperin M.Y."/>
            <person name="Jogler C."/>
        </authorList>
    </citation>
    <scope>NUCLEOTIDE SEQUENCE [LARGE SCALE GENOMIC DNA]</scope>
    <source>
        <strain evidence="8 9">Pla52n</strain>
    </source>
</reference>
<evidence type="ECO:0000256" key="5">
    <source>
        <dbReference type="PROSITE-ProRule" id="PRU10141"/>
    </source>
</evidence>
<dbReference type="InterPro" id="IPR011009">
    <property type="entry name" value="Kinase-like_dom_sf"/>
</dbReference>
<dbReference type="PROSITE" id="PS00107">
    <property type="entry name" value="PROTEIN_KINASE_ATP"/>
    <property type="match status" value="1"/>
</dbReference>
<evidence type="ECO:0000256" key="2">
    <source>
        <dbReference type="ARBA" id="ARBA00022741"/>
    </source>
</evidence>
<proteinExistence type="predicted"/>
<dbReference type="SUPFAM" id="SSF56112">
    <property type="entry name" value="Protein kinase-like (PK-like)"/>
    <property type="match status" value="1"/>
</dbReference>
<evidence type="ECO:0000313" key="9">
    <source>
        <dbReference type="Proteomes" id="UP000320176"/>
    </source>
</evidence>
<keyword evidence="4 5" id="KW-0067">ATP-binding</keyword>
<dbReference type="PANTHER" id="PTHR43289:SF6">
    <property type="entry name" value="SERINE_THREONINE-PROTEIN KINASE NEKL-3"/>
    <property type="match status" value="1"/>
</dbReference>
<evidence type="ECO:0000313" key="8">
    <source>
        <dbReference type="EMBL" id="TWU05099.1"/>
    </source>
</evidence>
<keyword evidence="1 8" id="KW-0808">Transferase</keyword>
<dbReference type="InterPro" id="IPR008271">
    <property type="entry name" value="Ser/Thr_kinase_AS"/>
</dbReference>
<feature type="compositionally biased region" description="Basic and acidic residues" evidence="6">
    <location>
        <begin position="346"/>
        <end position="358"/>
    </location>
</feature>
<feature type="domain" description="Protein kinase" evidence="7">
    <location>
        <begin position="78"/>
        <end position="358"/>
    </location>
</feature>
<feature type="binding site" evidence="5">
    <location>
        <position position="107"/>
    </location>
    <ligand>
        <name>ATP</name>
        <dbReference type="ChEBI" id="CHEBI:30616"/>
    </ligand>
</feature>
<organism evidence="8 9">
    <name type="scientific">Stieleria varia</name>
    <dbReference type="NCBI Taxonomy" id="2528005"/>
    <lineage>
        <taxon>Bacteria</taxon>
        <taxon>Pseudomonadati</taxon>
        <taxon>Planctomycetota</taxon>
        <taxon>Planctomycetia</taxon>
        <taxon>Pirellulales</taxon>
        <taxon>Pirellulaceae</taxon>
        <taxon>Stieleria</taxon>
    </lineage>
</organism>
<evidence type="ECO:0000256" key="6">
    <source>
        <dbReference type="SAM" id="MobiDB-lite"/>
    </source>
</evidence>
<name>A0A5C6B0W5_9BACT</name>
<protein>
    <submittedName>
        <fullName evidence="8">Serine/threonine-protein kinase PknB</fullName>
        <ecNumber evidence="8">2.7.11.1</ecNumber>
    </submittedName>
</protein>
<dbReference type="AlphaFoldDB" id="A0A5C6B0W5"/>
<dbReference type="GO" id="GO:0004674">
    <property type="term" value="F:protein serine/threonine kinase activity"/>
    <property type="evidence" value="ECO:0007669"/>
    <property type="project" value="UniProtKB-EC"/>
</dbReference>
<dbReference type="CDD" id="cd14014">
    <property type="entry name" value="STKc_PknB_like"/>
    <property type="match status" value="1"/>
</dbReference>
<keyword evidence="9" id="KW-1185">Reference proteome</keyword>
<evidence type="ECO:0000256" key="3">
    <source>
        <dbReference type="ARBA" id="ARBA00022777"/>
    </source>
</evidence>
<dbReference type="RefSeq" id="WP_146520407.1">
    <property type="nucleotide sequence ID" value="NZ_CP151726.1"/>
</dbReference>
<dbReference type="Proteomes" id="UP000320176">
    <property type="component" value="Unassembled WGS sequence"/>
</dbReference>
<dbReference type="InterPro" id="IPR017441">
    <property type="entry name" value="Protein_kinase_ATP_BS"/>
</dbReference>
<dbReference type="EMBL" id="SJPN01000003">
    <property type="protein sequence ID" value="TWU05099.1"/>
    <property type="molecule type" value="Genomic_DNA"/>
</dbReference>
<dbReference type="SMART" id="SM00220">
    <property type="entry name" value="S_TKc"/>
    <property type="match status" value="1"/>
</dbReference>
<dbReference type="Gene3D" id="1.10.510.10">
    <property type="entry name" value="Transferase(Phosphotransferase) domain 1"/>
    <property type="match status" value="1"/>
</dbReference>
<accession>A0A5C6B0W5</accession>
<dbReference type="PANTHER" id="PTHR43289">
    <property type="entry name" value="MITOGEN-ACTIVATED PROTEIN KINASE KINASE KINASE 20-RELATED"/>
    <property type="match status" value="1"/>
</dbReference>
<sequence>MSQLSLQDYCKTLQASGLISVDAMRERYKVFRDICDGDPKSKSALAFADFLQSDGKLTEWQNEKLLRGKYRGLKLGKFHIQDLLGVGGMGRVFLAEDEILQRRVAIKVLPSERCQESDSLQRFYLEARALARLNHNNIVRVHDVSAEGARHFIVMEYVDGINLYKKIRRDGPSTPREAIDFVRQSASGLQHAHDAGLIHRDIKPPNLLLDLDGNVKILDLGLARLMADDAENVESGNGKTVGTADFMSPEQTRGLSDVDHRTDIYSLGCTLFFLLTGRPPFKSRSIKQKLMAHRTELPPAINPFRTKKGLPTISPELAILCGRMMAKQPSERFESAAALIESLNELPEKQHEEQHEQLDESAEIATDEQKRTGWDDPFWDE</sequence>
<evidence type="ECO:0000256" key="4">
    <source>
        <dbReference type="ARBA" id="ARBA00022840"/>
    </source>
</evidence>
<dbReference type="OrthoDB" id="6111975at2"/>
<keyword evidence="3 8" id="KW-0418">Kinase</keyword>
<gene>
    <name evidence="8" type="primary">pknB_25</name>
    <name evidence="8" type="ORF">Pla52n_31450</name>
</gene>
<dbReference type="PROSITE" id="PS00108">
    <property type="entry name" value="PROTEIN_KINASE_ST"/>
    <property type="match status" value="1"/>
</dbReference>
<evidence type="ECO:0000256" key="1">
    <source>
        <dbReference type="ARBA" id="ARBA00022679"/>
    </source>
</evidence>
<dbReference type="InterPro" id="IPR000719">
    <property type="entry name" value="Prot_kinase_dom"/>
</dbReference>
<evidence type="ECO:0000259" key="7">
    <source>
        <dbReference type="PROSITE" id="PS50011"/>
    </source>
</evidence>